<protein>
    <submittedName>
        <fullName evidence="1">Uncharacterized protein</fullName>
    </submittedName>
</protein>
<gene>
    <name evidence="1" type="ORF">KUCAC02_016364</name>
</gene>
<keyword evidence="2" id="KW-1185">Reference proteome</keyword>
<feature type="non-terminal residue" evidence="1">
    <location>
        <position position="71"/>
    </location>
</feature>
<dbReference type="Proteomes" id="UP001057452">
    <property type="component" value="Chromosome 1"/>
</dbReference>
<reference evidence="1" key="1">
    <citation type="submission" date="2022-05" db="EMBL/GenBank/DDBJ databases">
        <title>Chromosome-level genome of Chaenocephalus aceratus.</title>
        <authorList>
            <person name="Park H."/>
        </authorList>
    </citation>
    <scope>NUCLEOTIDE SEQUENCE</scope>
    <source>
        <strain evidence="1">KU_202001</strain>
    </source>
</reference>
<evidence type="ECO:0000313" key="2">
    <source>
        <dbReference type="Proteomes" id="UP001057452"/>
    </source>
</evidence>
<sequence length="71" mass="8091">SSHSSIDSVLRAGPAQGDRPRAWPPHIKGSLWRMLIFAQVHLAGLLSEQRLLRAYKYQRPKRRLVTLSLCV</sequence>
<organism evidence="1 2">
    <name type="scientific">Chaenocephalus aceratus</name>
    <name type="common">Blackfin icefish</name>
    <name type="synonym">Chaenichthys aceratus</name>
    <dbReference type="NCBI Taxonomy" id="36190"/>
    <lineage>
        <taxon>Eukaryota</taxon>
        <taxon>Metazoa</taxon>
        <taxon>Chordata</taxon>
        <taxon>Craniata</taxon>
        <taxon>Vertebrata</taxon>
        <taxon>Euteleostomi</taxon>
        <taxon>Actinopterygii</taxon>
        <taxon>Neopterygii</taxon>
        <taxon>Teleostei</taxon>
        <taxon>Neoteleostei</taxon>
        <taxon>Acanthomorphata</taxon>
        <taxon>Eupercaria</taxon>
        <taxon>Perciformes</taxon>
        <taxon>Notothenioidei</taxon>
        <taxon>Channichthyidae</taxon>
        <taxon>Chaenocephalus</taxon>
    </lineage>
</organism>
<proteinExistence type="predicted"/>
<comment type="caution">
    <text evidence="1">The sequence shown here is derived from an EMBL/GenBank/DDBJ whole genome shotgun (WGS) entry which is preliminary data.</text>
</comment>
<evidence type="ECO:0000313" key="1">
    <source>
        <dbReference type="EMBL" id="KAI4833466.1"/>
    </source>
</evidence>
<feature type="non-terminal residue" evidence="1">
    <location>
        <position position="1"/>
    </location>
</feature>
<dbReference type="EMBL" id="CM043785">
    <property type="protein sequence ID" value="KAI4833466.1"/>
    <property type="molecule type" value="Genomic_DNA"/>
</dbReference>
<accession>A0ACB9Y059</accession>
<name>A0ACB9Y059_CHAAC</name>